<dbReference type="Pfam" id="PF01618">
    <property type="entry name" value="MotA_ExbB"/>
    <property type="match status" value="1"/>
</dbReference>
<proteinExistence type="inferred from homology"/>
<keyword evidence="5 8" id="KW-0653">Protein transport</keyword>
<keyword evidence="12" id="KW-1185">Reference proteome</keyword>
<gene>
    <name evidence="11" type="ordered locus">Ping_2393</name>
</gene>
<evidence type="ECO:0000256" key="1">
    <source>
        <dbReference type="ARBA" id="ARBA00004651"/>
    </source>
</evidence>
<accession>A1SXB2</accession>
<organism evidence="11 12">
    <name type="scientific">Psychromonas ingrahamii (strain DSM 17664 / CCUG 51855 / 37)</name>
    <dbReference type="NCBI Taxonomy" id="357804"/>
    <lineage>
        <taxon>Bacteria</taxon>
        <taxon>Pseudomonadati</taxon>
        <taxon>Pseudomonadota</taxon>
        <taxon>Gammaproteobacteria</taxon>
        <taxon>Alteromonadales</taxon>
        <taxon>Psychromonadaceae</taxon>
        <taxon>Psychromonas</taxon>
    </lineage>
</organism>
<dbReference type="AlphaFoldDB" id="A1SXB2"/>
<evidence type="ECO:0000313" key="12">
    <source>
        <dbReference type="Proteomes" id="UP000000639"/>
    </source>
</evidence>
<evidence type="ECO:0000256" key="9">
    <source>
        <dbReference type="SAM" id="Phobius"/>
    </source>
</evidence>
<comment type="similarity">
    <text evidence="8">Belongs to the exbB/tolQ family.</text>
</comment>
<evidence type="ECO:0000256" key="4">
    <source>
        <dbReference type="ARBA" id="ARBA00022692"/>
    </source>
</evidence>
<dbReference type="InterPro" id="IPR002898">
    <property type="entry name" value="MotA_ExbB_proton_chnl"/>
</dbReference>
<dbReference type="InterPro" id="IPR050790">
    <property type="entry name" value="ExbB/TolQ_transport"/>
</dbReference>
<dbReference type="eggNOG" id="COG0811">
    <property type="taxonomic scope" value="Bacteria"/>
</dbReference>
<dbReference type="STRING" id="357804.Ping_2393"/>
<dbReference type="PANTHER" id="PTHR30625:SF15">
    <property type="entry name" value="BIOPOLYMER TRANSPORT PROTEIN EXBB"/>
    <property type="match status" value="1"/>
</dbReference>
<evidence type="ECO:0000313" key="11">
    <source>
        <dbReference type="EMBL" id="ABM04127.1"/>
    </source>
</evidence>
<protein>
    <submittedName>
        <fullName evidence="11">Outer membrane transport energization protein ExbB</fullName>
    </submittedName>
</protein>
<sequence length="197" mass="21731">MLALSIVLIKLWLFFPLQAENIKDVELALSYWQQGPLSKAQSSLKTRRPVSMLVQDAMAGMREQQSLTLLKQALSCQATDKINQFCMLLRPLEVIANLSPLLGLMGTVLGMISAFQKMEAAGNQVDPSILSGEIWQALLTTVVGLAVAIPVVAAYHLLDRKVERISNSMNSYVTRVFTQQTAELLSINQDQVLQNAT</sequence>
<keyword evidence="7 9" id="KW-0472">Membrane</keyword>
<evidence type="ECO:0000256" key="2">
    <source>
        <dbReference type="ARBA" id="ARBA00022448"/>
    </source>
</evidence>
<feature type="transmembrane region" description="Helical" evidence="9">
    <location>
        <begin position="94"/>
        <end position="115"/>
    </location>
</feature>
<name>A1SXB2_PSYIN</name>
<evidence type="ECO:0000256" key="7">
    <source>
        <dbReference type="ARBA" id="ARBA00023136"/>
    </source>
</evidence>
<dbReference type="KEGG" id="pin:Ping_2393"/>
<keyword evidence="3" id="KW-1003">Cell membrane</keyword>
<evidence type="ECO:0000256" key="6">
    <source>
        <dbReference type="ARBA" id="ARBA00022989"/>
    </source>
</evidence>
<dbReference type="RefSeq" id="WP_011770687.1">
    <property type="nucleotide sequence ID" value="NC_008709.1"/>
</dbReference>
<keyword evidence="6 9" id="KW-1133">Transmembrane helix</keyword>
<dbReference type="GO" id="GO:0017038">
    <property type="term" value="P:protein import"/>
    <property type="evidence" value="ECO:0007669"/>
    <property type="project" value="TreeGrafter"/>
</dbReference>
<dbReference type="PANTHER" id="PTHR30625">
    <property type="entry name" value="PROTEIN TOLQ"/>
    <property type="match status" value="1"/>
</dbReference>
<reference evidence="11 12" key="1">
    <citation type="submission" date="2007-01" db="EMBL/GenBank/DDBJ databases">
        <title>Complete sequence of Psychromonas ingrahamii 37.</title>
        <authorList>
            <consortium name="US DOE Joint Genome Institute"/>
            <person name="Copeland A."/>
            <person name="Lucas S."/>
            <person name="Lapidus A."/>
            <person name="Barry K."/>
            <person name="Detter J.C."/>
            <person name="Glavina del Rio T."/>
            <person name="Hammon N."/>
            <person name="Israni S."/>
            <person name="Dalin E."/>
            <person name="Tice H."/>
            <person name="Pitluck S."/>
            <person name="Thompson L.S."/>
            <person name="Brettin T."/>
            <person name="Bruce D."/>
            <person name="Han C."/>
            <person name="Tapia R."/>
            <person name="Schmutz J."/>
            <person name="Larimer F."/>
            <person name="Land M."/>
            <person name="Hauser L."/>
            <person name="Kyrpides N."/>
            <person name="Ivanova N."/>
            <person name="Staley J."/>
            <person name="Richardson P."/>
        </authorList>
    </citation>
    <scope>NUCLEOTIDE SEQUENCE [LARGE SCALE GENOMIC DNA]</scope>
    <source>
        <strain evidence="11 12">37</strain>
    </source>
</reference>
<feature type="transmembrane region" description="Helical" evidence="9">
    <location>
        <begin position="135"/>
        <end position="158"/>
    </location>
</feature>
<dbReference type="Proteomes" id="UP000000639">
    <property type="component" value="Chromosome"/>
</dbReference>
<evidence type="ECO:0000256" key="3">
    <source>
        <dbReference type="ARBA" id="ARBA00022475"/>
    </source>
</evidence>
<keyword evidence="4 9" id="KW-0812">Transmembrane</keyword>
<dbReference type="GO" id="GO:0005886">
    <property type="term" value="C:plasma membrane"/>
    <property type="evidence" value="ECO:0007669"/>
    <property type="project" value="UniProtKB-SubCell"/>
</dbReference>
<keyword evidence="2 8" id="KW-0813">Transport</keyword>
<evidence type="ECO:0000256" key="8">
    <source>
        <dbReference type="RuleBase" id="RU004057"/>
    </source>
</evidence>
<dbReference type="EMBL" id="CP000510">
    <property type="protein sequence ID" value="ABM04127.1"/>
    <property type="molecule type" value="Genomic_DNA"/>
</dbReference>
<comment type="subcellular location">
    <subcellularLocation>
        <location evidence="1">Cell membrane</location>
        <topology evidence="1">Multi-pass membrane protein</topology>
    </subcellularLocation>
    <subcellularLocation>
        <location evidence="8">Membrane</location>
        <topology evidence="8">Multi-pass membrane protein</topology>
    </subcellularLocation>
</comment>
<feature type="domain" description="MotA/TolQ/ExbB proton channel" evidence="10">
    <location>
        <begin position="52"/>
        <end position="170"/>
    </location>
</feature>
<evidence type="ECO:0000259" key="10">
    <source>
        <dbReference type="Pfam" id="PF01618"/>
    </source>
</evidence>
<dbReference type="HOGENOM" id="CLU_053325_4_2_6"/>
<evidence type="ECO:0000256" key="5">
    <source>
        <dbReference type="ARBA" id="ARBA00022927"/>
    </source>
</evidence>